<evidence type="ECO:0000256" key="1">
    <source>
        <dbReference type="SAM" id="SignalP"/>
    </source>
</evidence>
<gene>
    <name evidence="3" type="ORF">BB934_21565</name>
</gene>
<dbReference type="Pfam" id="PF06823">
    <property type="entry name" value="DUF1236"/>
    <property type="match status" value="1"/>
</dbReference>
<accession>A0A1B2EQ81</accession>
<dbReference type="RefSeq" id="WP_099513120.1">
    <property type="nucleotide sequence ID" value="NZ_CP016616.1"/>
</dbReference>
<dbReference type="OrthoDB" id="8020822at2"/>
<reference evidence="3" key="1">
    <citation type="submission" date="2016-07" db="EMBL/GenBank/DDBJ databases">
        <title>Microvirga ossetica sp. nov. a new species of rhizobia isolated from root nodules of the legume species Vicia alpestris Steven originated from North Ossetia region in the Caucasus.</title>
        <authorList>
            <person name="Safronova V.I."/>
            <person name="Kuznetsova I.G."/>
            <person name="Sazanova A.L."/>
            <person name="Belimov A."/>
            <person name="Andronov E."/>
            <person name="Osledkin Y.S."/>
            <person name="Onishchuk O.P."/>
            <person name="Kurchak O.N."/>
            <person name="Shaposhnikov A.I."/>
            <person name="Willems A."/>
            <person name="Tikhonovich I.A."/>
        </authorList>
    </citation>
    <scope>NUCLEOTIDE SEQUENCE [LARGE SCALE GENOMIC DNA]</scope>
    <source>
        <strain evidence="3">V5/3M</strain>
    </source>
</reference>
<dbReference type="AlphaFoldDB" id="A0A1B2EQ81"/>
<feature type="chain" id="PRO_5008536401" description="Glycine zipper domain-containing protein" evidence="1">
    <location>
        <begin position="22"/>
        <end position="139"/>
    </location>
</feature>
<evidence type="ECO:0000259" key="2">
    <source>
        <dbReference type="Pfam" id="PF13488"/>
    </source>
</evidence>
<name>A0A1B2EQ81_9HYPH</name>
<dbReference type="KEGG" id="moc:BB934_21565"/>
<protein>
    <recommendedName>
        <fullName evidence="2">Glycine zipper domain-containing protein</fullName>
    </recommendedName>
</protein>
<feature type="signal peptide" evidence="1">
    <location>
        <begin position="1"/>
        <end position="21"/>
    </location>
</feature>
<keyword evidence="1" id="KW-0732">Signal</keyword>
<feature type="domain" description="Glycine zipper" evidence="2">
    <location>
        <begin position="29"/>
        <end position="67"/>
    </location>
</feature>
<organism evidence="3">
    <name type="scientific">Microvirga ossetica</name>
    <dbReference type="NCBI Taxonomy" id="1882682"/>
    <lineage>
        <taxon>Bacteria</taxon>
        <taxon>Pseudomonadati</taxon>
        <taxon>Pseudomonadota</taxon>
        <taxon>Alphaproteobacteria</taxon>
        <taxon>Hyphomicrobiales</taxon>
        <taxon>Methylobacteriaceae</taxon>
        <taxon>Microvirga</taxon>
    </lineage>
</organism>
<proteinExistence type="predicted"/>
<dbReference type="EMBL" id="CP016616">
    <property type="protein sequence ID" value="ANY81972.1"/>
    <property type="molecule type" value="Genomic_DNA"/>
</dbReference>
<dbReference type="InterPro" id="IPR009642">
    <property type="entry name" value="DUF1236"/>
</dbReference>
<dbReference type="InterPro" id="IPR039567">
    <property type="entry name" value="Gly-zipper"/>
</dbReference>
<evidence type="ECO:0000313" key="3">
    <source>
        <dbReference type="EMBL" id="ANY81972.1"/>
    </source>
</evidence>
<sequence length="139" mass="14200">MRNHVLNTGALLALLALPLAACQTGTETGAAAGAAGGAVTGAVVGGPIGAVVGGVAGAAVGSVLSAEESTRVRTYVVAQRRPTMRVTEEIVVGQPVPQRVRLYPVPQNVGLRNAYSYTVVNDQTVLVDPQTRTVVQVIE</sequence>
<dbReference type="Pfam" id="PF13488">
    <property type="entry name" value="Gly-zipper_Omp"/>
    <property type="match status" value="1"/>
</dbReference>